<evidence type="ECO:0000313" key="3">
    <source>
        <dbReference type="Proteomes" id="UP000826271"/>
    </source>
</evidence>
<name>A0AAV6WRH8_9LAMI</name>
<keyword evidence="3" id="KW-1185">Reference proteome</keyword>
<comment type="caution">
    <text evidence="2">The sequence shown here is derived from an EMBL/GenBank/DDBJ whole genome shotgun (WGS) entry which is preliminary data.</text>
</comment>
<dbReference type="Gene3D" id="3.40.50.2000">
    <property type="entry name" value="Glycogen Phosphorylase B"/>
    <property type="match status" value="1"/>
</dbReference>
<dbReference type="Proteomes" id="UP000826271">
    <property type="component" value="Unassembled WGS sequence"/>
</dbReference>
<gene>
    <name evidence="2" type="ORF">BUALT_Bualt13G0031200</name>
</gene>
<dbReference type="SUPFAM" id="SSF53756">
    <property type="entry name" value="UDP-Glycosyltransferase/glycogen phosphorylase"/>
    <property type="match status" value="1"/>
</dbReference>
<dbReference type="GO" id="GO:0080043">
    <property type="term" value="F:quercetin 3-O-glucosyltransferase activity"/>
    <property type="evidence" value="ECO:0007669"/>
    <property type="project" value="TreeGrafter"/>
</dbReference>
<accession>A0AAV6WRH8</accession>
<protein>
    <submittedName>
        <fullName evidence="2">Uncharacterized protein</fullName>
    </submittedName>
</protein>
<reference evidence="2" key="1">
    <citation type="submission" date="2019-10" db="EMBL/GenBank/DDBJ databases">
        <authorList>
            <person name="Zhang R."/>
            <person name="Pan Y."/>
            <person name="Wang J."/>
            <person name="Ma R."/>
            <person name="Yu S."/>
        </authorList>
    </citation>
    <scope>NUCLEOTIDE SEQUENCE</scope>
    <source>
        <strain evidence="2">LA-IB0</strain>
        <tissue evidence="2">Leaf</tissue>
    </source>
</reference>
<sequence length="275" mass="30777">MSPQKENLVLFPFMGQGHIIPFLSLALKLEQQRGFSITFVNSPLNIKRLRNNLPKSSNINLVEIPFDSAKHGLSPNTETPEALPPLLSLIESTPALKPAFRTLVAELVAGEKPLCVISDVFFSWSVDVAHEFGIFHAIFNTGGGFGMASLHTMWLNLPHLESNSNATEFWLPGFPAEIDRIGLTYFREQFSNCSVDIECRSPRHRRSRSCEVKCEEVVKKIELMMKDEQGDVMRGKACKVKEIIENASFDEEGNKVSSAKAIDDFVTRFSKCGRS</sequence>
<dbReference type="AlphaFoldDB" id="A0AAV6WRH8"/>
<comment type="similarity">
    <text evidence="1">Belongs to the UDP-glycosyltransferase family.</text>
</comment>
<dbReference type="GO" id="GO:0080044">
    <property type="term" value="F:quercetin 7-O-glucosyltransferase activity"/>
    <property type="evidence" value="ECO:0007669"/>
    <property type="project" value="TreeGrafter"/>
</dbReference>
<proteinExistence type="inferred from homology"/>
<evidence type="ECO:0000313" key="2">
    <source>
        <dbReference type="EMBL" id="KAG8370897.1"/>
    </source>
</evidence>
<evidence type="ECO:0000256" key="1">
    <source>
        <dbReference type="ARBA" id="ARBA00009995"/>
    </source>
</evidence>
<dbReference type="EMBL" id="WHWC01000013">
    <property type="protein sequence ID" value="KAG8370897.1"/>
    <property type="molecule type" value="Genomic_DNA"/>
</dbReference>
<dbReference type="PANTHER" id="PTHR11926">
    <property type="entry name" value="GLUCOSYL/GLUCURONOSYL TRANSFERASES"/>
    <property type="match status" value="1"/>
</dbReference>
<organism evidence="2 3">
    <name type="scientific">Buddleja alternifolia</name>
    <dbReference type="NCBI Taxonomy" id="168488"/>
    <lineage>
        <taxon>Eukaryota</taxon>
        <taxon>Viridiplantae</taxon>
        <taxon>Streptophyta</taxon>
        <taxon>Embryophyta</taxon>
        <taxon>Tracheophyta</taxon>
        <taxon>Spermatophyta</taxon>
        <taxon>Magnoliopsida</taxon>
        <taxon>eudicotyledons</taxon>
        <taxon>Gunneridae</taxon>
        <taxon>Pentapetalae</taxon>
        <taxon>asterids</taxon>
        <taxon>lamiids</taxon>
        <taxon>Lamiales</taxon>
        <taxon>Scrophulariaceae</taxon>
        <taxon>Buddlejeae</taxon>
        <taxon>Buddleja</taxon>
    </lineage>
</organism>
<dbReference type="PANTHER" id="PTHR11926:SF1498">
    <property type="entry name" value="GLYCOSYLTRANSFERASE"/>
    <property type="match status" value="1"/>
</dbReference>